<feature type="domain" description="Nudix hydrolase" evidence="3">
    <location>
        <begin position="43"/>
        <end position="171"/>
    </location>
</feature>
<dbReference type="GO" id="GO:0019693">
    <property type="term" value="P:ribose phosphate metabolic process"/>
    <property type="evidence" value="ECO:0007669"/>
    <property type="project" value="TreeGrafter"/>
</dbReference>
<dbReference type="SUPFAM" id="SSF55811">
    <property type="entry name" value="Nudix"/>
    <property type="match status" value="1"/>
</dbReference>
<comment type="cofactor">
    <cofactor evidence="1">
        <name>Mg(2+)</name>
        <dbReference type="ChEBI" id="CHEBI:18420"/>
    </cofactor>
</comment>
<evidence type="ECO:0000256" key="1">
    <source>
        <dbReference type="ARBA" id="ARBA00001946"/>
    </source>
</evidence>
<dbReference type="PANTHER" id="PTHR11839:SF18">
    <property type="entry name" value="NUDIX HYDROLASE DOMAIN-CONTAINING PROTEIN"/>
    <property type="match status" value="1"/>
</dbReference>
<keyword evidence="5" id="KW-1185">Reference proteome</keyword>
<evidence type="ECO:0000259" key="3">
    <source>
        <dbReference type="PROSITE" id="PS51462"/>
    </source>
</evidence>
<name>A0A846HA54_9CYAN</name>
<gene>
    <name evidence="4" type="ORF">PI95_017055</name>
</gene>
<evidence type="ECO:0000256" key="2">
    <source>
        <dbReference type="ARBA" id="ARBA00022801"/>
    </source>
</evidence>
<dbReference type="PROSITE" id="PS00893">
    <property type="entry name" value="NUDIX_BOX"/>
    <property type="match status" value="1"/>
</dbReference>
<dbReference type="Proteomes" id="UP000031549">
    <property type="component" value="Unassembled WGS sequence"/>
</dbReference>
<dbReference type="CDD" id="cd03424">
    <property type="entry name" value="NUDIX_ADPRase_Nudt5_UGPPase_Nudt14"/>
    <property type="match status" value="1"/>
</dbReference>
<dbReference type="InterPro" id="IPR020084">
    <property type="entry name" value="NUDIX_hydrolase_CS"/>
</dbReference>
<dbReference type="PANTHER" id="PTHR11839">
    <property type="entry name" value="UDP/ADP-SUGAR PYROPHOSPHATASE"/>
    <property type="match status" value="1"/>
</dbReference>
<dbReference type="GO" id="GO:0006753">
    <property type="term" value="P:nucleoside phosphate metabolic process"/>
    <property type="evidence" value="ECO:0007669"/>
    <property type="project" value="TreeGrafter"/>
</dbReference>
<dbReference type="AlphaFoldDB" id="A0A846HA54"/>
<keyword evidence="2 4" id="KW-0378">Hydrolase</keyword>
<reference evidence="4 5" key="1">
    <citation type="journal article" date="2015" name="Genome Announc.">
        <title>Draft Genome Sequence of Cyanobacterium Hassallia byssoidea Strain VB512170, Isolated from Monuments in India.</title>
        <authorList>
            <person name="Singh D."/>
            <person name="Chandrababunaidu M.M."/>
            <person name="Panda A."/>
            <person name="Sen D."/>
            <person name="Bhattacharyya S."/>
            <person name="Adhikary S.P."/>
            <person name="Tripathy S."/>
        </authorList>
    </citation>
    <scope>NUCLEOTIDE SEQUENCE [LARGE SCALE GENOMIC DNA]</scope>
    <source>
        <strain evidence="4 5">VB512170</strain>
    </source>
</reference>
<dbReference type="InterPro" id="IPR015797">
    <property type="entry name" value="NUDIX_hydrolase-like_dom_sf"/>
</dbReference>
<protein>
    <submittedName>
        <fullName evidence="4">NUDIX hydrolase</fullName>
    </submittedName>
</protein>
<dbReference type="InterPro" id="IPR000086">
    <property type="entry name" value="NUDIX_hydrolase_dom"/>
</dbReference>
<evidence type="ECO:0000313" key="4">
    <source>
        <dbReference type="EMBL" id="NEU74222.1"/>
    </source>
</evidence>
<evidence type="ECO:0000313" key="5">
    <source>
        <dbReference type="Proteomes" id="UP000031549"/>
    </source>
</evidence>
<dbReference type="PROSITE" id="PS51462">
    <property type="entry name" value="NUDIX"/>
    <property type="match status" value="1"/>
</dbReference>
<accession>A0A846HA54</accession>
<organism evidence="4 5">
    <name type="scientific">Hassallia byssoidea VB512170</name>
    <dbReference type="NCBI Taxonomy" id="1304833"/>
    <lineage>
        <taxon>Bacteria</taxon>
        <taxon>Bacillati</taxon>
        <taxon>Cyanobacteriota</taxon>
        <taxon>Cyanophyceae</taxon>
        <taxon>Nostocales</taxon>
        <taxon>Tolypothrichaceae</taxon>
        <taxon>Hassallia</taxon>
    </lineage>
</organism>
<dbReference type="GO" id="GO:0016787">
    <property type="term" value="F:hydrolase activity"/>
    <property type="evidence" value="ECO:0007669"/>
    <property type="project" value="UniProtKB-KW"/>
</dbReference>
<proteinExistence type="predicted"/>
<dbReference type="EMBL" id="JTCM02000037">
    <property type="protein sequence ID" value="NEU74222.1"/>
    <property type="molecule type" value="Genomic_DNA"/>
</dbReference>
<comment type="caution">
    <text evidence="4">The sequence shown here is derived from an EMBL/GenBank/DDBJ whole genome shotgun (WGS) entry which is preliminary data.</text>
</comment>
<dbReference type="Pfam" id="PF00293">
    <property type="entry name" value="NUDIX"/>
    <property type="match status" value="1"/>
</dbReference>
<dbReference type="Gene3D" id="3.90.79.10">
    <property type="entry name" value="Nucleoside Triphosphate Pyrophosphohydrolase"/>
    <property type="match status" value="1"/>
</dbReference>
<sequence length="182" mass="20204">MAEKNGPWTIQKTNHKFHDSFINVREDEVLRPDGEPGKYATVKMKPAVAILPIDSDGYVYLVRQFRYALGKESIEVVCGAVEEDEPNIEAAKREIEEEVGIKASELIDLGVINLDTSIVDCPMQMFLAKQLTKTEANPEGTETIEAVKVTLDAAVQMVMDNTITHAPSCVLILKAPVWISQF</sequence>
<dbReference type="RefSeq" id="WP_039740216.1">
    <property type="nucleotide sequence ID" value="NZ_JTCM02000037.1"/>
</dbReference>